<name>A0A6C0J4E2_9ZZZZ</name>
<proteinExistence type="predicted"/>
<dbReference type="AlphaFoldDB" id="A0A6C0J4E2"/>
<organism evidence="1">
    <name type="scientific">viral metagenome</name>
    <dbReference type="NCBI Taxonomy" id="1070528"/>
    <lineage>
        <taxon>unclassified sequences</taxon>
        <taxon>metagenomes</taxon>
        <taxon>organismal metagenomes</taxon>
    </lineage>
</organism>
<protein>
    <submittedName>
        <fullName evidence="1">Uncharacterized protein</fullName>
    </submittedName>
</protein>
<sequence length="134" mass="15222">MTTIPPHIKTAFLNSISSMNIADCLPQSTELTNSMKILMTPGFSPGDNFKELLKPIKYTIGVPYDEIITIRTAHITGVPNFTRTWVITTCRDEGYYWNPGFNSLVPFTPNAFGVKHLWTINIRKPLLKIYNLFV</sequence>
<evidence type="ECO:0000313" key="1">
    <source>
        <dbReference type="EMBL" id="QHU00539.1"/>
    </source>
</evidence>
<reference evidence="1" key="1">
    <citation type="journal article" date="2020" name="Nature">
        <title>Giant virus diversity and host interactions through global metagenomics.</title>
        <authorList>
            <person name="Schulz F."/>
            <person name="Roux S."/>
            <person name="Paez-Espino D."/>
            <person name="Jungbluth S."/>
            <person name="Walsh D.A."/>
            <person name="Denef V.J."/>
            <person name="McMahon K.D."/>
            <person name="Konstantinidis K.T."/>
            <person name="Eloe-Fadrosh E.A."/>
            <person name="Kyrpides N.C."/>
            <person name="Woyke T."/>
        </authorList>
    </citation>
    <scope>NUCLEOTIDE SEQUENCE</scope>
    <source>
        <strain evidence="1">GVMAG-M-3300025860-20</strain>
    </source>
</reference>
<accession>A0A6C0J4E2</accession>
<dbReference type="EMBL" id="MN740328">
    <property type="protein sequence ID" value="QHU00539.1"/>
    <property type="molecule type" value="Genomic_DNA"/>
</dbReference>